<keyword evidence="3" id="KW-0285">Flavoprotein</keyword>
<dbReference type="Gene3D" id="2.30.110.10">
    <property type="entry name" value="Electron Transport, Fmn-binding Protein, Chain A"/>
    <property type="match status" value="1"/>
</dbReference>
<proteinExistence type="inferred from homology"/>
<sequence>MGGGVTDPVDDEALLARLRAAPVLAGPLPRFDPDEAPDAPGPLFAEWLELALADGVPEPGVMTLSTAGADGVPGARVLMLRGIDTADCAFRFTSDSRSPKGHDLAANPRAALSWYWPAHGRQIRMAGPVDVLGEEPTRQDFLGRGATSRTAAFTGVMSAPLSGPEEFERAQRTARRQVADEPERVPGTHTLYRLRAERAEFWQADPARFHLRLGYERTGAGWTRGLLWP</sequence>
<dbReference type="Pfam" id="PF01243">
    <property type="entry name" value="PNPOx_N"/>
    <property type="match status" value="1"/>
</dbReference>
<evidence type="ECO:0000256" key="3">
    <source>
        <dbReference type="ARBA" id="ARBA00022630"/>
    </source>
</evidence>
<evidence type="ECO:0000256" key="2">
    <source>
        <dbReference type="ARBA" id="ARBA00007301"/>
    </source>
</evidence>
<feature type="domain" description="Pyridoxamine 5'-phosphate oxidase N-terminal" evidence="6">
    <location>
        <begin position="51"/>
        <end position="152"/>
    </location>
</feature>
<keyword evidence="4" id="KW-0288">FMN</keyword>
<dbReference type="Pfam" id="PF10590">
    <property type="entry name" value="PNP_phzG_C"/>
    <property type="match status" value="1"/>
</dbReference>
<evidence type="ECO:0000313" key="8">
    <source>
        <dbReference type="EMBL" id="MFC4036269.1"/>
    </source>
</evidence>
<dbReference type="EMBL" id="JBHSBB010000047">
    <property type="protein sequence ID" value="MFC4036269.1"/>
    <property type="molecule type" value="Genomic_DNA"/>
</dbReference>
<dbReference type="InterPro" id="IPR011576">
    <property type="entry name" value="Pyridox_Oxase_N"/>
</dbReference>
<accession>A0ABV8I1B5</accession>
<feature type="domain" description="Pyridoxine 5'-phosphate oxidase dimerisation C-terminal" evidence="7">
    <location>
        <begin position="191"/>
        <end position="229"/>
    </location>
</feature>
<comment type="caution">
    <text evidence="8">The sequence shown here is derived from an EMBL/GenBank/DDBJ whole genome shotgun (WGS) entry which is preliminary data.</text>
</comment>
<protein>
    <submittedName>
        <fullName evidence="8">Pyridoxal 5'-phosphate synthase</fullName>
    </submittedName>
</protein>
<reference evidence="9" key="1">
    <citation type="journal article" date="2019" name="Int. J. Syst. Evol. Microbiol.">
        <title>The Global Catalogue of Microorganisms (GCM) 10K type strain sequencing project: providing services to taxonomists for standard genome sequencing and annotation.</title>
        <authorList>
            <consortium name="The Broad Institute Genomics Platform"/>
            <consortium name="The Broad Institute Genome Sequencing Center for Infectious Disease"/>
            <person name="Wu L."/>
            <person name="Ma J."/>
        </authorList>
    </citation>
    <scope>NUCLEOTIDE SEQUENCE [LARGE SCALE GENOMIC DNA]</scope>
    <source>
        <strain evidence="9">CGMCC 4.7237</strain>
    </source>
</reference>
<keyword evidence="5" id="KW-0560">Oxidoreductase</keyword>
<name>A0ABV8I1B5_9ACTN</name>
<keyword evidence="9" id="KW-1185">Reference proteome</keyword>
<evidence type="ECO:0000256" key="1">
    <source>
        <dbReference type="ARBA" id="ARBA00001917"/>
    </source>
</evidence>
<evidence type="ECO:0000313" key="9">
    <source>
        <dbReference type="Proteomes" id="UP001595765"/>
    </source>
</evidence>
<gene>
    <name evidence="8" type="ORF">ACFO3J_33210</name>
</gene>
<evidence type="ECO:0000256" key="4">
    <source>
        <dbReference type="ARBA" id="ARBA00022643"/>
    </source>
</evidence>
<comment type="cofactor">
    <cofactor evidence="1">
        <name>FMN</name>
        <dbReference type="ChEBI" id="CHEBI:58210"/>
    </cofactor>
</comment>
<dbReference type="Proteomes" id="UP001595765">
    <property type="component" value="Unassembled WGS sequence"/>
</dbReference>
<evidence type="ECO:0000259" key="6">
    <source>
        <dbReference type="Pfam" id="PF01243"/>
    </source>
</evidence>
<dbReference type="InterPro" id="IPR019576">
    <property type="entry name" value="Pyridoxamine_oxidase_dimer_C"/>
</dbReference>
<dbReference type="PANTHER" id="PTHR10851">
    <property type="entry name" value="PYRIDOXINE-5-PHOSPHATE OXIDASE"/>
    <property type="match status" value="1"/>
</dbReference>
<evidence type="ECO:0000256" key="5">
    <source>
        <dbReference type="ARBA" id="ARBA00023002"/>
    </source>
</evidence>
<dbReference type="RefSeq" id="WP_386437662.1">
    <property type="nucleotide sequence ID" value="NZ_JBHSBB010000047.1"/>
</dbReference>
<organism evidence="8 9">
    <name type="scientific">Streptomyces polygonati</name>
    <dbReference type="NCBI Taxonomy" id="1617087"/>
    <lineage>
        <taxon>Bacteria</taxon>
        <taxon>Bacillati</taxon>
        <taxon>Actinomycetota</taxon>
        <taxon>Actinomycetes</taxon>
        <taxon>Kitasatosporales</taxon>
        <taxon>Streptomycetaceae</taxon>
        <taxon>Streptomyces</taxon>
    </lineage>
</organism>
<evidence type="ECO:0000259" key="7">
    <source>
        <dbReference type="Pfam" id="PF10590"/>
    </source>
</evidence>
<dbReference type="SUPFAM" id="SSF50475">
    <property type="entry name" value="FMN-binding split barrel"/>
    <property type="match status" value="1"/>
</dbReference>
<dbReference type="PIRSF" id="PIRSF000190">
    <property type="entry name" value="Pyd_amn-ph_oxd"/>
    <property type="match status" value="1"/>
</dbReference>
<dbReference type="InterPro" id="IPR012349">
    <property type="entry name" value="Split_barrel_FMN-bd"/>
</dbReference>
<comment type="similarity">
    <text evidence="2">Belongs to the pyridoxamine 5'-phosphate oxidase family.</text>
</comment>
<dbReference type="InterPro" id="IPR000659">
    <property type="entry name" value="Pyridox_Oxase"/>
</dbReference>
<dbReference type="PANTHER" id="PTHR10851:SF0">
    <property type="entry name" value="PYRIDOXINE-5'-PHOSPHATE OXIDASE"/>
    <property type="match status" value="1"/>
</dbReference>